<dbReference type="SMART" id="SM01375">
    <property type="entry name" value="Dynein_light"/>
    <property type="match status" value="1"/>
</dbReference>
<dbReference type="GeneID" id="30193040"/>
<keyword evidence="4 13" id="KW-0813">Transport</keyword>
<evidence type="ECO:0000256" key="13">
    <source>
        <dbReference type="RuleBase" id="RU365010"/>
    </source>
</evidence>
<dbReference type="InterPro" id="IPR001372">
    <property type="entry name" value="Dynein_light_chain_typ-1/2"/>
</dbReference>
<dbReference type="Pfam" id="PF01221">
    <property type="entry name" value="Dynein_light"/>
    <property type="match status" value="1"/>
</dbReference>
<dbReference type="RefSeq" id="XP_019031866.1">
    <property type="nucleotide sequence ID" value="XM_019175953.1"/>
</dbReference>
<dbReference type="GO" id="GO:0005868">
    <property type="term" value="C:cytoplasmic dynein complex"/>
    <property type="evidence" value="ECO:0007669"/>
    <property type="project" value="TreeGrafter"/>
</dbReference>
<keyword evidence="16" id="KW-1185">Reference proteome</keyword>
<evidence type="ECO:0000256" key="1">
    <source>
        <dbReference type="ARBA" id="ARBA00004123"/>
    </source>
</evidence>
<evidence type="ECO:0000313" key="15">
    <source>
        <dbReference type="EMBL" id="ODN97264.1"/>
    </source>
</evidence>
<dbReference type="GO" id="GO:0007017">
    <property type="term" value="P:microtubule-based process"/>
    <property type="evidence" value="ECO:0007669"/>
    <property type="project" value="InterPro"/>
</dbReference>
<organism evidence="15 16">
    <name type="scientific">Cryptococcus wingfieldii CBS 7118</name>
    <dbReference type="NCBI Taxonomy" id="1295528"/>
    <lineage>
        <taxon>Eukaryota</taxon>
        <taxon>Fungi</taxon>
        <taxon>Dikarya</taxon>
        <taxon>Basidiomycota</taxon>
        <taxon>Agaricomycotina</taxon>
        <taxon>Tremellomycetes</taxon>
        <taxon>Tremellales</taxon>
        <taxon>Cryptococcaceae</taxon>
        <taxon>Cryptococcus</taxon>
    </lineage>
</organism>
<dbReference type="PANTHER" id="PTHR11886">
    <property type="entry name" value="DYNEIN LIGHT CHAIN"/>
    <property type="match status" value="1"/>
</dbReference>
<evidence type="ECO:0000256" key="11">
    <source>
        <dbReference type="ARBA" id="ARBA00023212"/>
    </source>
</evidence>
<evidence type="ECO:0000256" key="12">
    <source>
        <dbReference type="ARBA" id="ARBA00023242"/>
    </source>
</evidence>
<sequence>MEQNRSPSPEPRPSKFPKVGPDGQPLKATVKSVDMSEEMQTKAVETVFDSFDRYDEMKDMAMYVKKQFDRMYGTTWHCVIGKNFGSFVTHESKNFIYFYLGQVAILLWKTT</sequence>
<keyword evidence="8" id="KW-0653">Protein transport</keyword>
<accession>A0A1E3J8T4</accession>
<comment type="caution">
    <text evidence="15">The sequence shown here is derived from an EMBL/GenBank/DDBJ whole genome shotgun (WGS) entry which is preliminary data.</text>
</comment>
<dbReference type="GO" id="GO:0051028">
    <property type="term" value="P:mRNA transport"/>
    <property type="evidence" value="ECO:0007669"/>
    <property type="project" value="UniProtKB-KW"/>
</dbReference>
<dbReference type="Gene3D" id="3.30.740.10">
    <property type="entry name" value="Protein Inhibitor Of Neuronal Nitric Oxide Synthase"/>
    <property type="match status" value="1"/>
</dbReference>
<keyword evidence="9 13" id="KW-0243">Dynein</keyword>
<evidence type="ECO:0000256" key="8">
    <source>
        <dbReference type="ARBA" id="ARBA00022927"/>
    </source>
</evidence>
<dbReference type="FunFam" id="3.30.740.10:FF:000005">
    <property type="entry name" value="Dynein light chain"/>
    <property type="match status" value="1"/>
</dbReference>
<dbReference type="GO" id="GO:0005874">
    <property type="term" value="C:microtubule"/>
    <property type="evidence" value="ECO:0007669"/>
    <property type="project" value="UniProtKB-KW"/>
</dbReference>
<dbReference type="GO" id="GO:0015031">
    <property type="term" value="P:protein transport"/>
    <property type="evidence" value="ECO:0007669"/>
    <property type="project" value="UniProtKB-KW"/>
</dbReference>
<dbReference type="InterPro" id="IPR019763">
    <property type="entry name" value="Dynein_light_1/2_CS"/>
</dbReference>
<comment type="similarity">
    <text evidence="3 13">Belongs to the dynein light chain family.</text>
</comment>
<keyword evidence="12" id="KW-0539">Nucleus</keyword>
<dbReference type="PANTHER" id="PTHR11886:SF35">
    <property type="entry name" value="DYNEIN LIGHT CHAIN"/>
    <property type="match status" value="1"/>
</dbReference>
<comment type="function">
    <text evidence="13">Acts as one of several non-catalytic accessory components of the cytoplasmic dynein complex that are thought to be involved in linking dynein to cargos and to adapter proteins that regulate dynein function. Cytoplasmic dynein acts as a motor for the intracellular retrograde motility of vesicles and organelles along microtubules. May play a role in changing or maintaining the spatial distribution of cytoskeletal structures.</text>
</comment>
<reference evidence="15 16" key="1">
    <citation type="submission" date="2016-06" db="EMBL/GenBank/DDBJ databases">
        <title>Evolution of pathogenesis and genome organization in the Tremellales.</title>
        <authorList>
            <person name="Cuomo C."/>
            <person name="Litvintseva A."/>
            <person name="Heitman J."/>
            <person name="Chen Y."/>
            <person name="Sun S."/>
            <person name="Springer D."/>
            <person name="Dromer F."/>
            <person name="Young S."/>
            <person name="Zeng Q."/>
            <person name="Chapman S."/>
            <person name="Gujja S."/>
            <person name="Saif S."/>
            <person name="Birren B."/>
        </authorList>
    </citation>
    <scope>NUCLEOTIDE SEQUENCE [LARGE SCALE GENOMIC DNA]</scope>
    <source>
        <strain evidence="15 16">CBS 7118</strain>
    </source>
</reference>
<evidence type="ECO:0000256" key="6">
    <source>
        <dbReference type="ARBA" id="ARBA00022701"/>
    </source>
</evidence>
<dbReference type="GO" id="GO:0005634">
    <property type="term" value="C:nucleus"/>
    <property type="evidence" value="ECO:0007669"/>
    <property type="project" value="UniProtKB-SubCell"/>
</dbReference>
<dbReference type="SUPFAM" id="SSF54648">
    <property type="entry name" value="DLC"/>
    <property type="match status" value="1"/>
</dbReference>
<evidence type="ECO:0000256" key="9">
    <source>
        <dbReference type="ARBA" id="ARBA00023017"/>
    </source>
</evidence>
<evidence type="ECO:0000256" key="5">
    <source>
        <dbReference type="ARBA" id="ARBA00022490"/>
    </source>
</evidence>
<proteinExistence type="inferred from homology"/>
<dbReference type="Proteomes" id="UP000094819">
    <property type="component" value="Unassembled WGS sequence"/>
</dbReference>
<evidence type="ECO:0000313" key="16">
    <source>
        <dbReference type="Proteomes" id="UP000094819"/>
    </source>
</evidence>
<dbReference type="OrthoDB" id="10033309at2759"/>
<comment type="subunit">
    <text evidence="13">Cytoplasmic dynein consists of two catalytic heavy chains (HCs) and a number of non-catalytic subunits which present intermediate chains (ICs), light intermediate chains (LICs) and light chains (LCs).</text>
</comment>
<protein>
    <recommendedName>
        <fullName evidence="13">Dynein light chain</fullName>
    </recommendedName>
</protein>
<gene>
    <name evidence="15" type="ORF">L198_03827</name>
</gene>
<keyword evidence="7" id="KW-0509">mRNA transport</keyword>
<keyword evidence="11 13" id="KW-0206">Cytoskeleton</keyword>
<dbReference type="InterPro" id="IPR037177">
    <property type="entry name" value="DLC_sf"/>
</dbReference>
<evidence type="ECO:0000256" key="2">
    <source>
        <dbReference type="ARBA" id="ARBA00004245"/>
    </source>
</evidence>
<evidence type="ECO:0000256" key="3">
    <source>
        <dbReference type="ARBA" id="ARBA00010156"/>
    </source>
</evidence>
<dbReference type="EMBL" id="AWGH01000010">
    <property type="protein sequence ID" value="ODN97264.1"/>
    <property type="molecule type" value="Genomic_DNA"/>
</dbReference>
<name>A0A1E3J8T4_9TREE</name>
<keyword evidence="6 13" id="KW-0493">Microtubule</keyword>
<evidence type="ECO:0000256" key="4">
    <source>
        <dbReference type="ARBA" id="ARBA00022448"/>
    </source>
</evidence>
<comment type="subcellular location">
    <subcellularLocation>
        <location evidence="2 13">Cytoplasm</location>
        <location evidence="2 13">Cytoskeleton</location>
    </subcellularLocation>
    <subcellularLocation>
        <location evidence="1">Nucleus</location>
    </subcellularLocation>
</comment>
<dbReference type="AlphaFoldDB" id="A0A1E3J8T4"/>
<keyword evidence="10 13" id="KW-0505">Motor protein</keyword>
<evidence type="ECO:0000256" key="7">
    <source>
        <dbReference type="ARBA" id="ARBA00022816"/>
    </source>
</evidence>
<dbReference type="PROSITE" id="PS01239">
    <property type="entry name" value="DYNEIN_LIGHT_1"/>
    <property type="match status" value="1"/>
</dbReference>
<dbReference type="CDD" id="cd21452">
    <property type="entry name" value="DLC-like_DYNLL1_DYNLL2"/>
    <property type="match status" value="1"/>
</dbReference>
<evidence type="ECO:0000256" key="14">
    <source>
        <dbReference type="SAM" id="MobiDB-lite"/>
    </source>
</evidence>
<dbReference type="GO" id="GO:0045505">
    <property type="term" value="F:dynein intermediate chain binding"/>
    <property type="evidence" value="ECO:0007669"/>
    <property type="project" value="TreeGrafter"/>
</dbReference>
<feature type="region of interest" description="Disordered" evidence="14">
    <location>
        <begin position="1"/>
        <end position="27"/>
    </location>
</feature>
<evidence type="ECO:0000256" key="10">
    <source>
        <dbReference type="ARBA" id="ARBA00023175"/>
    </source>
</evidence>
<keyword evidence="5 13" id="KW-0963">Cytoplasm</keyword>